<evidence type="ECO:0000313" key="1">
    <source>
        <dbReference type="EMBL" id="MEI7036481.1"/>
    </source>
</evidence>
<gene>
    <name evidence="1" type="ORF">WAT24_06900</name>
</gene>
<comment type="caution">
    <text evidence="1">The sequence shown here is derived from an EMBL/GenBank/DDBJ whole genome shotgun (WGS) entry which is preliminary data.</text>
</comment>
<dbReference type="RefSeq" id="WP_336807097.1">
    <property type="nucleotide sequence ID" value="NZ_JBBBNY010000003.1"/>
</dbReference>
<protein>
    <recommendedName>
        <fullName evidence="3">Transcriptional regulator</fullName>
    </recommendedName>
</protein>
<reference evidence="1 2" key="1">
    <citation type="journal article" date="2014" name="Int. J. Syst. Evol. Microbiol.">
        <title>Fulvimonas yonginensis sp. nov., isolated from greenhouse soil, and emended description of the genus Fulvimonas.</title>
        <authorList>
            <person name="Ahn J.H."/>
            <person name="Kim S.J."/>
            <person name="Weon H.Y."/>
            <person name="Hong S.B."/>
            <person name="Seok S.J."/>
            <person name="Kwon S.W."/>
        </authorList>
    </citation>
    <scope>NUCLEOTIDE SEQUENCE [LARGE SCALE GENOMIC DNA]</scope>
    <source>
        <strain evidence="1 2">KACC 16952</strain>
    </source>
</reference>
<accession>A0ABU8JBB4</accession>
<dbReference type="EMBL" id="JBBBNY010000003">
    <property type="protein sequence ID" value="MEI7036481.1"/>
    <property type="molecule type" value="Genomic_DNA"/>
</dbReference>
<dbReference type="Proteomes" id="UP001381174">
    <property type="component" value="Unassembled WGS sequence"/>
</dbReference>
<evidence type="ECO:0008006" key="3">
    <source>
        <dbReference type="Google" id="ProtNLM"/>
    </source>
</evidence>
<name>A0ABU8JBB4_9GAMM</name>
<keyword evidence="2" id="KW-1185">Reference proteome</keyword>
<sequence>MNEARVTRVRRLLASASVPDIATIRRKQGPIGLTRRRWLMQEARLLASRYSLQEHLDAFVYAQDHEAITGLDVDQLEQLVAHLGRLGANLDAACDPPGVPPAR</sequence>
<evidence type="ECO:0000313" key="2">
    <source>
        <dbReference type="Proteomes" id="UP001381174"/>
    </source>
</evidence>
<proteinExistence type="predicted"/>
<organism evidence="1 2">
    <name type="scientific">Fulvimonas yonginensis</name>
    <dbReference type="NCBI Taxonomy" id="1495200"/>
    <lineage>
        <taxon>Bacteria</taxon>
        <taxon>Pseudomonadati</taxon>
        <taxon>Pseudomonadota</taxon>
        <taxon>Gammaproteobacteria</taxon>
        <taxon>Lysobacterales</taxon>
        <taxon>Rhodanobacteraceae</taxon>
        <taxon>Fulvimonas</taxon>
    </lineage>
</organism>